<accession>A0A2M6T0P6</accession>
<organism evidence="2 3">
    <name type="scientific">Candidatus Nealsonbacteria bacterium CG08_land_8_20_14_0_20_43_11</name>
    <dbReference type="NCBI Taxonomy" id="1974706"/>
    <lineage>
        <taxon>Bacteria</taxon>
        <taxon>Candidatus Nealsoniibacteriota</taxon>
    </lineage>
</organism>
<reference evidence="3" key="1">
    <citation type="submission" date="2017-09" db="EMBL/GenBank/DDBJ databases">
        <title>Depth-based differentiation of microbial function through sediment-hosted aquifers and enrichment of novel symbionts in the deep terrestrial subsurface.</title>
        <authorList>
            <person name="Probst A.J."/>
            <person name="Ladd B."/>
            <person name="Jarett J.K."/>
            <person name="Geller-Mcgrath D.E."/>
            <person name="Sieber C.M.K."/>
            <person name="Emerson J.B."/>
            <person name="Anantharaman K."/>
            <person name="Thomas B.C."/>
            <person name="Malmstrom R."/>
            <person name="Stieglmeier M."/>
            <person name="Klingl A."/>
            <person name="Woyke T."/>
            <person name="Ryan C.M."/>
            <person name="Banfield J.F."/>
        </authorList>
    </citation>
    <scope>NUCLEOTIDE SEQUENCE [LARGE SCALE GENOMIC DNA]</scope>
</reference>
<dbReference type="EMBL" id="PEYE01000035">
    <property type="protein sequence ID" value="PIS38735.1"/>
    <property type="molecule type" value="Genomic_DNA"/>
</dbReference>
<evidence type="ECO:0000313" key="2">
    <source>
        <dbReference type="EMBL" id="PIS38735.1"/>
    </source>
</evidence>
<sequence length="63" mass="7556">MNNIFSTGWEIIIFCRSNEKQLFVARARQDLIGFYLPKHIKYYVLGLVYLMLVLVKNKYLKKN</sequence>
<dbReference type="AlphaFoldDB" id="A0A2M6T0P6"/>
<keyword evidence="1" id="KW-0472">Membrane</keyword>
<evidence type="ECO:0000313" key="3">
    <source>
        <dbReference type="Proteomes" id="UP000229390"/>
    </source>
</evidence>
<keyword evidence="1" id="KW-1133">Transmembrane helix</keyword>
<keyword evidence="1" id="KW-0812">Transmembrane</keyword>
<evidence type="ECO:0000256" key="1">
    <source>
        <dbReference type="SAM" id="Phobius"/>
    </source>
</evidence>
<dbReference type="Proteomes" id="UP000229390">
    <property type="component" value="Unassembled WGS sequence"/>
</dbReference>
<name>A0A2M6T0P6_9BACT</name>
<protein>
    <submittedName>
        <fullName evidence="2">Uncharacterized protein</fullName>
    </submittedName>
</protein>
<gene>
    <name evidence="2" type="ORF">COT34_01960</name>
</gene>
<comment type="caution">
    <text evidence="2">The sequence shown here is derived from an EMBL/GenBank/DDBJ whole genome shotgun (WGS) entry which is preliminary data.</text>
</comment>
<feature type="transmembrane region" description="Helical" evidence="1">
    <location>
        <begin position="40"/>
        <end position="57"/>
    </location>
</feature>
<proteinExistence type="predicted"/>